<dbReference type="InterPro" id="IPR041375">
    <property type="entry name" value="VapC45_PIN-like"/>
</dbReference>
<organism evidence="2 3">
    <name type="scientific">Kitasatospora cineracea</name>
    <dbReference type="NCBI Taxonomy" id="88074"/>
    <lineage>
        <taxon>Bacteria</taxon>
        <taxon>Bacillati</taxon>
        <taxon>Actinomycetota</taxon>
        <taxon>Actinomycetes</taxon>
        <taxon>Kitasatosporales</taxon>
        <taxon>Streptomycetaceae</taxon>
        <taxon>Kitasatospora</taxon>
    </lineage>
</organism>
<proteinExistence type="predicted"/>
<evidence type="ECO:0000313" key="2">
    <source>
        <dbReference type="EMBL" id="RPE33484.1"/>
    </source>
</evidence>
<reference evidence="2 3" key="1">
    <citation type="submission" date="2018-11" db="EMBL/GenBank/DDBJ databases">
        <title>Sequencing the genomes of 1000 actinobacteria strains.</title>
        <authorList>
            <person name="Klenk H.-P."/>
        </authorList>
    </citation>
    <scope>NUCLEOTIDE SEQUENCE [LARGE SCALE GENOMIC DNA]</scope>
    <source>
        <strain evidence="2 3">DSM 44781</strain>
    </source>
</reference>
<feature type="domain" description="VapC45 PIN like" evidence="1">
    <location>
        <begin position="1"/>
        <end position="78"/>
    </location>
</feature>
<dbReference type="Proteomes" id="UP000266906">
    <property type="component" value="Unassembled WGS sequence"/>
</dbReference>
<protein>
    <recommendedName>
        <fullName evidence="1">VapC45 PIN like domain-containing protein</fullName>
    </recommendedName>
</protein>
<dbReference type="CDD" id="cd18770">
    <property type="entry name" value="PIN_Mut7-C-like"/>
    <property type="match status" value="1"/>
</dbReference>
<evidence type="ECO:0000259" key="1">
    <source>
        <dbReference type="Pfam" id="PF18478"/>
    </source>
</evidence>
<keyword evidence="3" id="KW-1185">Reference proteome</keyword>
<dbReference type="Pfam" id="PF18478">
    <property type="entry name" value="PIN_10"/>
    <property type="match status" value="1"/>
</dbReference>
<name>A0A3N4SAT0_9ACTN</name>
<dbReference type="AlphaFoldDB" id="A0A3N4SAT0"/>
<evidence type="ECO:0000313" key="3">
    <source>
        <dbReference type="Proteomes" id="UP000266906"/>
    </source>
</evidence>
<dbReference type="RefSeq" id="WP_123817804.1">
    <property type="nucleotide sequence ID" value="NZ_RKQG01000001.1"/>
</dbReference>
<comment type="caution">
    <text evidence="2">The sequence shown here is derived from an EMBL/GenBank/DDBJ whole genome shotgun (WGS) entry which is preliminary data.</text>
</comment>
<gene>
    <name evidence="2" type="ORF">EDD38_1774</name>
</gene>
<dbReference type="EMBL" id="RKQG01000001">
    <property type="protein sequence ID" value="RPE33484.1"/>
    <property type="molecule type" value="Genomic_DNA"/>
</dbReference>
<sequence>MKILLDENVPLPLARMAQLLLKQHELQHVAEIVGWAGTKDIELYARAASAGFQVVLTNDTKQMARPLEVVAIAESGLHRIEYRHNHKHGGLVGLGAAVATVCAGLPHALTELECATGQLLLSLTSIDPSHQSRLRIVNPAATPPKHWPTAGSA</sequence>
<accession>A0A3N4SAT0</accession>